<accession>A0ABU1P3F3</accession>
<name>A0ABU1P3F3_9BACL</name>
<dbReference type="PANTHER" id="PTHR43300:SF7">
    <property type="entry name" value="UDP-N-ACETYLBACILLOSAMINE N-ACETYLTRANSFERASE"/>
    <property type="match status" value="1"/>
</dbReference>
<dbReference type="PANTHER" id="PTHR43300">
    <property type="entry name" value="ACETYLTRANSFERASE"/>
    <property type="match status" value="1"/>
</dbReference>
<dbReference type="Proteomes" id="UP001267290">
    <property type="component" value="Unassembled WGS sequence"/>
</dbReference>
<dbReference type="CDD" id="cd03360">
    <property type="entry name" value="LbH_AT_putative"/>
    <property type="match status" value="1"/>
</dbReference>
<dbReference type="NCBIfam" id="TIGR03570">
    <property type="entry name" value="NeuD_NnaD"/>
    <property type="match status" value="1"/>
</dbReference>
<dbReference type="SUPFAM" id="SSF51161">
    <property type="entry name" value="Trimeric LpxA-like enzymes"/>
    <property type="match status" value="1"/>
</dbReference>
<organism evidence="2 3">
    <name type="scientific">Paenibacillus qinlingensis</name>
    <dbReference type="NCBI Taxonomy" id="1837343"/>
    <lineage>
        <taxon>Bacteria</taxon>
        <taxon>Bacillati</taxon>
        <taxon>Bacillota</taxon>
        <taxon>Bacilli</taxon>
        <taxon>Bacillales</taxon>
        <taxon>Paenibacillaceae</taxon>
        <taxon>Paenibacillus</taxon>
    </lineage>
</organism>
<proteinExistence type="predicted"/>
<comment type="caution">
    <text evidence="2">The sequence shown here is derived from an EMBL/GenBank/DDBJ whole genome shotgun (WGS) entry which is preliminary data.</text>
</comment>
<dbReference type="EMBL" id="JAVDSB010000011">
    <property type="protein sequence ID" value="MDR6553597.1"/>
    <property type="molecule type" value="Genomic_DNA"/>
</dbReference>
<dbReference type="Pfam" id="PF17836">
    <property type="entry name" value="PglD_N"/>
    <property type="match status" value="1"/>
</dbReference>
<dbReference type="InterPro" id="IPR020019">
    <property type="entry name" value="AcTrfase_PglD-like"/>
</dbReference>
<dbReference type="InterPro" id="IPR011004">
    <property type="entry name" value="Trimer_LpxA-like_sf"/>
</dbReference>
<dbReference type="InterPro" id="IPR050179">
    <property type="entry name" value="Trans_hexapeptide_repeat"/>
</dbReference>
<sequence>MEDIVICGAGGFARDVAHLIELINTNEKKWNLIGFIDENTELTSKLLNGFPVIGDELWFENRENPINVALGVGSPKIKEKIVNKLEKFGEKIKYPSLIHPNISISKTNNMGKGVIVCEGSVLTCNITIHDFVTINLNCTIGHDTIIEEYATISPSASISGNVHIHQSVYFGTGATIIEKLTVGRGTIVSAGAVVFKDLPMKCTAMGNPARPMVFHEE</sequence>
<evidence type="ECO:0000313" key="3">
    <source>
        <dbReference type="Proteomes" id="UP001267290"/>
    </source>
</evidence>
<protein>
    <submittedName>
        <fullName evidence="2">Sugar O-acyltransferase (Sialic acid O-acetyltransferase NeuD family)</fullName>
    </submittedName>
</protein>
<dbReference type="InterPro" id="IPR041561">
    <property type="entry name" value="PglD_N"/>
</dbReference>
<dbReference type="Gene3D" id="3.40.50.20">
    <property type="match status" value="1"/>
</dbReference>
<feature type="domain" description="PglD N-terminal" evidence="1">
    <location>
        <begin position="3"/>
        <end position="85"/>
    </location>
</feature>
<dbReference type="RefSeq" id="WP_310501061.1">
    <property type="nucleotide sequence ID" value="NZ_JAVDSB010000011.1"/>
</dbReference>
<gene>
    <name evidence="2" type="ORF">J2736_004804</name>
</gene>
<evidence type="ECO:0000313" key="2">
    <source>
        <dbReference type="EMBL" id="MDR6553597.1"/>
    </source>
</evidence>
<dbReference type="Gene3D" id="2.160.10.10">
    <property type="entry name" value="Hexapeptide repeat proteins"/>
    <property type="match status" value="1"/>
</dbReference>
<evidence type="ECO:0000259" key="1">
    <source>
        <dbReference type="Pfam" id="PF17836"/>
    </source>
</evidence>
<reference evidence="2 3" key="1">
    <citation type="submission" date="2023-07" db="EMBL/GenBank/DDBJ databases">
        <title>Sorghum-associated microbial communities from plants grown in Nebraska, USA.</title>
        <authorList>
            <person name="Schachtman D."/>
        </authorList>
    </citation>
    <scope>NUCLEOTIDE SEQUENCE [LARGE SCALE GENOMIC DNA]</scope>
    <source>
        <strain evidence="2 3">CC258</strain>
    </source>
</reference>
<keyword evidence="3" id="KW-1185">Reference proteome</keyword>